<dbReference type="Gene3D" id="1.10.8.60">
    <property type="match status" value="1"/>
</dbReference>
<evidence type="ECO:0000313" key="13">
    <source>
        <dbReference type="EMBL" id="OGF25974.1"/>
    </source>
</evidence>
<dbReference type="InterPro" id="IPR027417">
    <property type="entry name" value="P-loop_NTPase"/>
</dbReference>
<dbReference type="GO" id="GO:0005524">
    <property type="term" value="F:ATP binding"/>
    <property type="evidence" value="ECO:0007669"/>
    <property type="project" value="UniProtKB-KW"/>
</dbReference>
<evidence type="ECO:0000256" key="10">
    <source>
        <dbReference type="PROSITE-ProRule" id="PRU01122"/>
    </source>
</evidence>
<accession>A0A1F5SH35</accession>
<comment type="catalytic activity">
    <reaction evidence="6 7 10">
        <text>Hydrolysis of proteins in presence of ATP.</text>
        <dbReference type="EC" id="3.4.21.53"/>
    </reaction>
</comment>
<proteinExistence type="inferred from homology"/>
<keyword evidence="4 7" id="KW-0720">Serine protease</keyword>
<sequence length="822" mass="91494">MEIRNFDKKITAADIPEKLEVITLEDLVIFPRLPVPLLQITKGKDNIEKGGFCLFVLKKEQLSKNGIPGENYSPVGVSVLITDKTINSAGKTDIKAHALCRFKICKLVWDKNGVWAFGKNIDEESPDKIDDEISELLNNFTADMDYYFRRALNNEKGFDCPGVTTLGDLGLLADGVVNILTNNTPGAVLEKQRFLEIIDPRERFLEVFKYLKKTLKATELLGMVEKAARDEYTKERKFEYWLRVQEMVNRRLAVFAAKPPAVSEPLKLPGGKSQAPDEPADDCGTYAEKIKALNLPPEAQKEAERELKRLSASRKGDSEYEKSANYLDWILSLPWNTVTEDNLDIAHAKGILEADHFGLDYAKDTILEYLGVGLLGQQRKKGAKKGNILLFVGPPGTGKTSLGASIARAMGRKFIRFSLGGLRDEAEIKGHRRTYVGAMPGRIIELMKRAGTKNPVIMLDEIDKIGKDYRGDPADTLLEVLDPEQNFAFSDHYLGVPFDLSRVMFILTANNPNTIPTPLKDRTEKVWFSSYTIEEKRHIGRNHLILKQLKENNLEPDEIEFGDDTLRKIIRDYTREAGVRSLEKQIQRICRKIATKKAMGCKCRKLVGLDEVREYLGVEKFSSDNKLAIEKPGIVCGLAWTTAGGKLLYIETIAMKGAGKITQTGLLGEVMAQSITIAVKYIEAQSKEWNISKEYLKKEMDIHLHAPSGATPKDGPSAGITILTALVSILTGVKADSDTAMTGEITLRGDILPVGGIKEKVIAAYNEGMKRIILPAACRPNVEQDVPTDIREGLTFHYVTKMNEALEIALGKGIHKSAMKKA</sequence>
<dbReference type="InterPro" id="IPR008269">
    <property type="entry name" value="Lon_proteolytic"/>
</dbReference>
<dbReference type="NCBIfam" id="TIGR00763">
    <property type="entry name" value="lon"/>
    <property type="match status" value="1"/>
</dbReference>
<gene>
    <name evidence="13" type="ORF">A2227_05740</name>
</gene>
<dbReference type="CDD" id="cd19500">
    <property type="entry name" value="RecA-like_Lon"/>
    <property type="match status" value="1"/>
</dbReference>
<comment type="subunit">
    <text evidence="7">Homohexamer. Organized in a ring with a central cavity.</text>
</comment>
<keyword evidence="5 7" id="KW-0067">ATP-binding</keyword>
<dbReference type="EC" id="3.4.21.53" evidence="7"/>
<dbReference type="AlphaFoldDB" id="A0A1F5SH35"/>
<evidence type="ECO:0000256" key="6">
    <source>
        <dbReference type="ARBA" id="ARBA00050665"/>
    </source>
</evidence>
<dbReference type="Proteomes" id="UP000178367">
    <property type="component" value="Unassembled WGS sequence"/>
</dbReference>
<dbReference type="InterPro" id="IPR003111">
    <property type="entry name" value="Lon_prtase_N"/>
</dbReference>
<dbReference type="PIRSF" id="PIRSF001174">
    <property type="entry name" value="Lon_proteas"/>
    <property type="match status" value="1"/>
</dbReference>
<keyword evidence="1 7" id="KW-0645">Protease</keyword>
<name>A0A1F5SH35_9BACT</name>
<comment type="subcellular location">
    <subcellularLocation>
        <location evidence="7">Cytoplasm</location>
    </subcellularLocation>
</comment>
<comment type="similarity">
    <text evidence="7 10 11">Belongs to the peptidase S16 family.</text>
</comment>
<evidence type="ECO:0000256" key="11">
    <source>
        <dbReference type="RuleBase" id="RU000591"/>
    </source>
</evidence>
<feature type="active site" evidence="8 10">
    <location>
        <position position="717"/>
    </location>
</feature>
<dbReference type="Gene3D" id="3.30.230.10">
    <property type="match status" value="1"/>
</dbReference>
<dbReference type="InterPro" id="IPR014721">
    <property type="entry name" value="Ribsml_uS5_D2-typ_fold_subgr"/>
</dbReference>
<comment type="caution">
    <text evidence="13">The sequence shown here is derived from an EMBL/GenBank/DDBJ whole genome shotgun (WGS) entry which is preliminary data.</text>
</comment>
<dbReference type="InterPro" id="IPR020568">
    <property type="entry name" value="Ribosomal_Su5_D2-typ_SF"/>
</dbReference>
<evidence type="ECO:0000256" key="8">
    <source>
        <dbReference type="PIRSR" id="PIRSR001174-1"/>
    </source>
</evidence>
<dbReference type="FunFam" id="3.40.50.300:FF:000021">
    <property type="entry name" value="Lon protease homolog"/>
    <property type="match status" value="1"/>
</dbReference>
<evidence type="ECO:0000256" key="9">
    <source>
        <dbReference type="PIRSR" id="PIRSR001174-2"/>
    </source>
</evidence>
<dbReference type="GO" id="GO:0006508">
    <property type="term" value="P:proteolysis"/>
    <property type="evidence" value="ECO:0007669"/>
    <property type="project" value="UniProtKB-KW"/>
</dbReference>
<dbReference type="PANTHER" id="PTHR10046">
    <property type="entry name" value="ATP DEPENDENT LON PROTEASE FAMILY MEMBER"/>
    <property type="match status" value="1"/>
</dbReference>
<evidence type="ECO:0000256" key="1">
    <source>
        <dbReference type="ARBA" id="ARBA00022670"/>
    </source>
</evidence>
<evidence type="ECO:0000256" key="4">
    <source>
        <dbReference type="ARBA" id="ARBA00022825"/>
    </source>
</evidence>
<dbReference type="InterPro" id="IPR003959">
    <property type="entry name" value="ATPase_AAA_core"/>
</dbReference>
<dbReference type="InterPro" id="IPR054594">
    <property type="entry name" value="Lon_lid"/>
</dbReference>
<feature type="active site" evidence="8 10">
    <location>
        <position position="760"/>
    </location>
</feature>
<dbReference type="SUPFAM" id="SSF52540">
    <property type="entry name" value="P-loop containing nucleoside triphosphate hydrolases"/>
    <property type="match status" value="1"/>
</dbReference>
<feature type="binding site" evidence="9">
    <location>
        <begin position="393"/>
        <end position="400"/>
    </location>
    <ligand>
        <name>ATP</name>
        <dbReference type="ChEBI" id="CHEBI:30616"/>
    </ligand>
</feature>
<dbReference type="Pfam" id="PF22667">
    <property type="entry name" value="Lon_lid"/>
    <property type="match status" value="1"/>
</dbReference>
<evidence type="ECO:0000259" key="12">
    <source>
        <dbReference type="PROSITE" id="PS51786"/>
    </source>
</evidence>
<dbReference type="GO" id="GO:0004176">
    <property type="term" value="F:ATP-dependent peptidase activity"/>
    <property type="evidence" value="ECO:0007669"/>
    <property type="project" value="UniProtKB-UniRule"/>
</dbReference>
<dbReference type="InterPro" id="IPR027065">
    <property type="entry name" value="Lon_Prtase"/>
</dbReference>
<dbReference type="GO" id="GO:0004252">
    <property type="term" value="F:serine-type endopeptidase activity"/>
    <property type="evidence" value="ECO:0007669"/>
    <property type="project" value="UniProtKB-UniRule"/>
</dbReference>
<evidence type="ECO:0000256" key="7">
    <source>
        <dbReference type="PIRNR" id="PIRNR001174"/>
    </source>
</evidence>
<dbReference type="InterPro" id="IPR004815">
    <property type="entry name" value="Lon_bac/euk-typ"/>
</dbReference>
<dbReference type="InterPro" id="IPR015947">
    <property type="entry name" value="PUA-like_sf"/>
</dbReference>
<feature type="domain" description="Lon proteolytic" evidence="12">
    <location>
        <begin position="629"/>
        <end position="812"/>
    </location>
</feature>
<keyword evidence="7" id="KW-0963">Cytoplasm</keyword>
<dbReference type="PROSITE" id="PS01046">
    <property type="entry name" value="LON_SER"/>
    <property type="match status" value="1"/>
</dbReference>
<dbReference type="SMART" id="SM00464">
    <property type="entry name" value="LON"/>
    <property type="match status" value="1"/>
</dbReference>
<evidence type="ECO:0000256" key="5">
    <source>
        <dbReference type="ARBA" id="ARBA00022840"/>
    </source>
</evidence>
<dbReference type="SUPFAM" id="SSF54211">
    <property type="entry name" value="Ribosomal protein S5 domain 2-like"/>
    <property type="match status" value="1"/>
</dbReference>
<keyword evidence="3 7" id="KW-0378">Hydrolase</keyword>
<keyword evidence="2 7" id="KW-0547">Nucleotide-binding</keyword>
<protein>
    <recommendedName>
        <fullName evidence="7">Lon protease</fullName>
        <ecNumber evidence="7">3.4.21.53</ecNumber>
    </recommendedName>
</protein>
<evidence type="ECO:0000313" key="14">
    <source>
        <dbReference type="Proteomes" id="UP000178367"/>
    </source>
</evidence>
<dbReference type="PROSITE" id="PS51786">
    <property type="entry name" value="LON_PROTEOLYTIC"/>
    <property type="match status" value="1"/>
</dbReference>
<dbReference type="GO" id="GO:0005737">
    <property type="term" value="C:cytoplasm"/>
    <property type="evidence" value="ECO:0007669"/>
    <property type="project" value="UniProtKB-SubCell"/>
</dbReference>
<dbReference type="InterPro" id="IPR008268">
    <property type="entry name" value="Peptidase_S16_AS"/>
</dbReference>
<dbReference type="EMBL" id="MFGB01000018">
    <property type="protein sequence ID" value="OGF25974.1"/>
    <property type="molecule type" value="Genomic_DNA"/>
</dbReference>
<dbReference type="Gene3D" id="1.20.5.5270">
    <property type="match status" value="1"/>
</dbReference>
<dbReference type="STRING" id="1797994.A2227_05740"/>
<organism evidence="13 14">
    <name type="scientific">Candidatus Falkowbacteria bacterium RIFOXYA2_FULL_47_19</name>
    <dbReference type="NCBI Taxonomy" id="1797994"/>
    <lineage>
        <taxon>Bacteria</taxon>
        <taxon>Candidatus Falkowiibacteriota</taxon>
    </lineage>
</organism>
<dbReference type="InterPro" id="IPR003593">
    <property type="entry name" value="AAA+_ATPase"/>
</dbReference>
<dbReference type="PRINTS" id="PR00830">
    <property type="entry name" value="ENDOLAPTASE"/>
</dbReference>
<reference evidence="13 14" key="1">
    <citation type="journal article" date="2016" name="Nat. Commun.">
        <title>Thousands of microbial genomes shed light on interconnected biogeochemical processes in an aquifer system.</title>
        <authorList>
            <person name="Anantharaman K."/>
            <person name="Brown C.T."/>
            <person name="Hug L.A."/>
            <person name="Sharon I."/>
            <person name="Castelle C.J."/>
            <person name="Probst A.J."/>
            <person name="Thomas B.C."/>
            <person name="Singh A."/>
            <person name="Wilkins M.J."/>
            <person name="Karaoz U."/>
            <person name="Brodie E.L."/>
            <person name="Williams K.H."/>
            <person name="Hubbard S.S."/>
            <person name="Banfield J.F."/>
        </authorList>
    </citation>
    <scope>NUCLEOTIDE SEQUENCE [LARGE SCALE GENOMIC DNA]</scope>
</reference>
<dbReference type="Pfam" id="PF02190">
    <property type="entry name" value="LON_substr_bdg"/>
    <property type="match status" value="1"/>
</dbReference>
<dbReference type="GO" id="GO:0016887">
    <property type="term" value="F:ATP hydrolysis activity"/>
    <property type="evidence" value="ECO:0007669"/>
    <property type="project" value="InterPro"/>
</dbReference>
<dbReference type="GO" id="GO:0030163">
    <property type="term" value="P:protein catabolic process"/>
    <property type="evidence" value="ECO:0007669"/>
    <property type="project" value="InterPro"/>
</dbReference>
<dbReference type="SMART" id="SM00382">
    <property type="entry name" value="AAA"/>
    <property type="match status" value="1"/>
</dbReference>
<evidence type="ECO:0000256" key="3">
    <source>
        <dbReference type="ARBA" id="ARBA00022801"/>
    </source>
</evidence>
<evidence type="ECO:0000256" key="2">
    <source>
        <dbReference type="ARBA" id="ARBA00022741"/>
    </source>
</evidence>
<dbReference type="Pfam" id="PF00004">
    <property type="entry name" value="AAA"/>
    <property type="match status" value="1"/>
</dbReference>
<dbReference type="Pfam" id="PF05362">
    <property type="entry name" value="Lon_C"/>
    <property type="match status" value="1"/>
</dbReference>
<dbReference type="SUPFAM" id="SSF88697">
    <property type="entry name" value="PUA domain-like"/>
    <property type="match status" value="1"/>
</dbReference>
<dbReference type="Gene3D" id="3.40.50.300">
    <property type="entry name" value="P-loop containing nucleotide triphosphate hydrolases"/>
    <property type="match status" value="1"/>
</dbReference>